<evidence type="ECO:0000256" key="3">
    <source>
        <dbReference type="RuleBase" id="RU004019"/>
    </source>
</evidence>
<name>A0A068WAI8_ECHGR</name>
<dbReference type="OrthoDB" id="10067219at2759"/>
<organism evidence="6">
    <name type="scientific">Echinococcus granulosus</name>
    <name type="common">Hydatid tapeworm</name>
    <dbReference type="NCBI Taxonomy" id="6210"/>
    <lineage>
        <taxon>Eukaryota</taxon>
        <taxon>Metazoa</taxon>
        <taxon>Spiralia</taxon>
        <taxon>Lophotrochozoa</taxon>
        <taxon>Platyhelminthes</taxon>
        <taxon>Cestoda</taxon>
        <taxon>Eucestoda</taxon>
        <taxon>Cyclophyllidea</taxon>
        <taxon>Taeniidae</taxon>
        <taxon>Echinococcus</taxon>
        <taxon>Echinococcus granulosus group</taxon>
    </lineage>
</organism>
<dbReference type="WBParaSite" id="EgrG_000980500">
    <property type="protein sequence ID" value="EgrG_000980500"/>
    <property type="gene ID" value="EgrG_000980500"/>
</dbReference>
<gene>
    <name evidence="8" type="primary">EGR_02628</name>
    <name evidence="6" type="ORF">EgrG_000980500</name>
</gene>
<feature type="compositionally biased region" description="Polar residues" evidence="4">
    <location>
        <begin position="307"/>
        <end position="316"/>
    </location>
</feature>
<evidence type="ECO:0000313" key="8">
    <source>
        <dbReference type="WBParaSite" id="EgrG_000980500"/>
    </source>
</evidence>
<evidence type="ECO:0000313" key="6">
    <source>
        <dbReference type="EMBL" id="CDS17082.1"/>
    </source>
</evidence>
<feature type="compositionally biased region" description="Low complexity" evidence="4">
    <location>
        <begin position="381"/>
        <end position="418"/>
    </location>
</feature>
<dbReference type="GO" id="GO:0000981">
    <property type="term" value="F:DNA-binding transcription factor activity, RNA polymerase II-specific"/>
    <property type="evidence" value="ECO:0007669"/>
    <property type="project" value="TreeGrafter"/>
</dbReference>
<keyword evidence="3" id="KW-0539">Nucleus</keyword>
<dbReference type="GO" id="GO:0005634">
    <property type="term" value="C:nucleus"/>
    <property type="evidence" value="ECO:0007669"/>
    <property type="project" value="UniProtKB-SubCell"/>
</dbReference>
<feature type="compositionally biased region" description="Basic and acidic residues" evidence="4">
    <location>
        <begin position="248"/>
        <end position="265"/>
    </location>
</feature>
<feature type="region of interest" description="Disordered" evidence="4">
    <location>
        <begin position="25"/>
        <end position="97"/>
    </location>
</feature>
<dbReference type="PANTHER" id="PTHR11849">
    <property type="entry name" value="ETS"/>
    <property type="match status" value="1"/>
</dbReference>
<keyword evidence="2 3" id="KW-0238">DNA-binding</keyword>
<dbReference type="EMBL" id="LK028577">
    <property type="protein sequence ID" value="CDS17082.1"/>
    <property type="molecule type" value="Genomic_DNA"/>
</dbReference>
<reference evidence="6" key="2">
    <citation type="submission" date="2014-06" db="EMBL/GenBank/DDBJ databases">
        <authorList>
            <person name="Aslett M."/>
        </authorList>
    </citation>
    <scope>NUCLEOTIDE SEQUENCE</scope>
</reference>
<evidence type="ECO:0000256" key="1">
    <source>
        <dbReference type="ARBA" id="ARBA00005562"/>
    </source>
</evidence>
<feature type="region of interest" description="Disordered" evidence="4">
    <location>
        <begin position="617"/>
        <end position="637"/>
    </location>
</feature>
<evidence type="ECO:0000256" key="4">
    <source>
        <dbReference type="SAM" id="MobiDB-lite"/>
    </source>
</evidence>
<feature type="compositionally biased region" description="Polar residues" evidence="4">
    <location>
        <begin position="351"/>
        <end position="361"/>
    </location>
</feature>
<dbReference type="InterPro" id="IPR036388">
    <property type="entry name" value="WH-like_DNA-bd_sf"/>
</dbReference>
<feature type="domain" description="ETS" evidence="5">
    <location>
        <begin position="523"/>
        <end position="603"/>
    </location>
</feature>
<evidence type="ECO:0000313" key="7">
    <source>
        <dbReference type="Proteomes" id="UP000492820"/>
    </source>
</evidence>
<dbReference type="PROSITE" id="PS00346">
    <property type="entry name" value="ETS_DOMAIN_2"/>
    <property type="match status" value="1"/>
</dbReference>
<dbReference type="GO" id="GO:0030154">
    <property type="term" value="P:cell differentiation"/>
    <property type="evidence" value="ECO:0007669"/>
    <property type="project" value="TreeGrafter"/>
</dbReference>
<dbReference type="Gene3D" id="1.10.10.10">
    <property type="entry name" value="Winged helix-like DNA-binding domain superfamily/Winged helix DNA-binding domain"/>
    <property type="match status" value="1"/>
</dbReference>
<reference evidence="6 7" key="1">
    <citation type="journal article" date="2013" name="Nature">
        <title>The genomes of four tapeworm species reveal adaptations to parasitism.</title>
        <authorList>
            <person name="Tsai I.J."/>
            <person name="Zarowiecki M."/>
            <person name="Holroyd N."/>
            <person name="Garciarrubio A."/>
            <person name="Sanchez-Flores A."/>
            <person name="Brooks K.L."/>
            <person name="Tracey A."/>
            <person name="Bobes R.J."/>
            <person name="Fragoso G."/>
            <person name="Sciutto E."/>
            <person name="Aslett M."/>
            <person name="Beasley H."/>
            <person name="Bennett H.M."/>
            <person name="Cai J."/>
            <person name="Camicia F."/>
            <person name="Clark R."/>
            <person name="Cucher M."/>
            <person name="De Silva N."/>
            <person name="Day T.A."/>
            <person name="Deplazes P."/>
            <person name="Estrada K."/>
            <person name="Fernandez C."/>
            <person name="Holland P.W."/>
            <person name="Hou J."/>
            <person name="Hu S."/>
            <person name="Huckvale T."/>
            <person name="Hung S.S."/>
            <person name="Kamenetzky L."/>
            <person name="Keane J.A."/>
            <person name="Kiss F."/>
            <person name="Koziol U."/>
            <person name="Lambert O."/>
            <person name="Liu K."/>
            <person name="Luo X."/>
            <person name="Luo Y."/>
            <person name="Macchiaroli N."/>
            <person name="Nichol S."/>
            <person name="Paps J."/>
            <person name="Parkinson J."/>
            <person name="Pouchkina-Stantcheva N."/>
            <person name="Riddiford N."/>
            <person name="Rosenzvit M."/>
            <person name="Salinas G."/>
            <person name="Wasmuth J.D."/>
            <person name="Zamanian M."/>
            <person name="Zheng Y."/>
            <person name="Cai X."/>
            <person name="Soberon X."/>
            <person name="Olson P.D."/>
            <person name="Laclette J.P."/>
            <person name="Brehm K."/>
            <person name="Berriman M."/>
            <person name="Garciarrubio A."/>
            <person name="Bobes R.J."/>
            <person name="Fragoso G."/>
            <person name="Sanchez-Flores A."/>
            <person name="Estrada K."/>
            <person name="Cevallos M.A."/>
            <person name="Morett E."/>
            <person name="Gonzalez V."/>
            <person name="Portillo T."/>
            <person name="Ochoa-Leyva A."/>
            <person name="Jose M.V."/>
            <person name="Sciutto E."/>
            <person name="Landa A."/>
            <person name="Jimenez L."/>
            <person name="Valdes V."/>
            <person name="Carrero J.C."/>
            <person name="Larralde C."/>
            <person name="Morales-Montor J."/>
            <person name="Limon-Lason J."/>
            <person name="Soberon X."/>
            <person name="Laclette J.P."/>
        </authorList>
    </citation>
    <scope>NUCLEOTIDE SEQUENCE [LARGE SCALE GENOMIC DNA]</scope>
</reference>
<feature type="region of interest" description="Disordered" evidence="4">
    <location>
        <begin position="214"/>
        <end position="268"/>
    </location>
</feature>
<dbReference type="InterPro" id="IPR036390">
    <property type="entry name" value="WH_DNA-bd_sf"/>
</dbReference>
<feature type="region of interest" description="Disordered" evidence="4">
    <location>
        <begin position="351"/>
        <end position="421"/>
    </location>
</feature>
<accession>A0A068WAI8</accession>
<proteinExistence type="inferred from homology"/>
<comment type="subcellular location">
    <subcellularLocation>
        <location evidence="3">Nucleus</location>
    </subcellularLocation>
</comment>
<dbReference type="PROSITE" id="PS50061">
    <property type="entry name" value="ETS_DOMAIN_3"/>
    <property type="match status" value="1"/>
</dbReference>
<dbReference type="Pfam" id="PF00178">
    <property type="entry name" value="Ets"/>
    <property type="match status" value="1"/>
</dbReference>
<feature type="region of interest" description="Disordered" evidence="4">
    <location>
        <begin position="481"/>
        <end position="519"/>
    </location>
</feature>
<feature type="compositionally biased region" description="Pro residues" evidence="4">
    <location>
        <begin position="69"/>
        <end position="93"/>
    </location>
</feature>
<evidence type="ECO:0000259" key="5">
    <source>
        <dbReference type="PROSITE" id="PS50061"/>
    </source>
</evidence>
<feature type="compositionally biased region" description="Polar residues" evidence="4">
    <location>
        <begin position="624"/>
        <end position="637"/>
    </location>
</feature>
<feature type="compositionally biased region" description="Acidic residues" evidence="4">
    <location>
        <begin position="35"/>
        <end position="45"/>
    </location>
</feature>
<dbReference type="PRINTS" id="PR00454">
    <property type="entry name" value="ETSDOMAIN"/>
</dbReference>
<feature type="compositionally biased region" description="Polar residues" evidence="4">
    <location>
        <begin position="55"/>
        <end position="66"/>
    </location>
</feature>
<feature type="compositionally biased region" description="Low complexity" evidence="4">
    <location>
        <begin position="285"/>
        <end position="302"/>
    </location>
</feature>
<dbReference type="SUPFAM" id="SSF46785">
    <property type="entry name" value="Winged helix' DNA-binding domain"/>
    <property type="match status" value="1"/>
</dbReference>
<dbReference type="Proteomes" id="UP000492820">
    <property type="component" value="Unassembled WGS sequence"/>
</dbReference>
<dbReference type="GO" id="GO:0043565">
    <property type="term" value="F:sequence-specific DNA binding"/>
    <property type="evidence" value="ECO:0007669"/>
    <property type="project" value="InterPro"/>
</dbReference>
<feature type="region of interest" description="Disordered" evidence="4">
    <location>
        <begin position="285"/>
        <end position="322"/>
    </location>
</feature>
<dbReference type="SMART" id="SM00413">
    <property type="entry name" value="ETS"/>
    <property type="match status" value="1"/>
</dbReference>
<protein>
    <submittedName>
        <fullName evidence="6 8">Protein C ets 2</fullName>
    </submittedName>
</protein>
<comment type="similarity">
    <text evidence="1 3">Belongs to the ETS family.</text>
</comment>
<dbReference type="InterPro" id="IPR000418">
    <property type="entry name" value="Ets_dom"/>
</dbReference>
<sequence length="637" mass="69323">MSLSIQSCWQFDVGMVLHGESLGAQTARVAGKAEAEEEEEEEEEESMRYAPSGLTVISSPTCQSSVGAVPPPPPPKLPPPPSQLQPPPPPFPPSSSFHPTTVGGYYWPLNTAFNQPHAFKQIQQCQSSVYPFNARRLSLPQQPNYTDWSWTGEPQCISQSIGMQTAATPVSGQSWHEAVDGRCYSFSTELLFAGTGVEAATGKAEATLEATTQSLLHRRLDRSKRGSGSAGNGTARCTNGRLKSRGGGHGDTDGGEEQHQTEHPPHTPNAVVCWKCNKVTSQSVCHGSKSSSSSCPSANRASVGTCDHTSNLSTPQPVELGNIFPKGMATQERQSSAPPLVMTSRISSYRDCTTRMPSSPLQTPPFSPKQSFQHHSHHLQHPQNYHPPQQQQQEQPPGSGASSWTSGSSRNAASSTGNPSPCFLRATGVSPTDVYSYNQAEWDTNYKADTPAISLPPPQALTSTPTSLGWVVSEYAKEGAEREGEKGLHWLDPLGSSSPPPPPQPSKQQTQQVSGSGGSGGQIQLWQFLLDELQDPLSSRYICWTGHGAEFKLKDPNEVARRWGLRKNKPKMNYEKLSRGLRYYYDKKIIEKSTGKRYVYRFSPKIEELIKRTKGVGPNFYRDSGTSSAKGSDNTPL</sequence>
<reference evidence="8" key="3">
    <citation type="submission" date="2020-10" db="UniProtKB">
        <authorList>
            <consortium name="WormBaseParasite"/>
        </authorList>
    </citation>
    <scope>IDENTIFICATION</scope>
</reference>
<evidence type="ECO:0000256" key="2">
    <source>
        <dbReference type="ARBA" id="ARBA00023125"/>
    </source>
</evidence>
<dbReference type="InterPro" id="IPR046328">
    <property type="entry name" value="ETS_fam"/>
</dbReference>
<dbReference type="AlphaFoldDB" id="A0A068WAI8"/>